<dbReference type="EMBL" id="KN882024">
    <property type="protein sequence ID" value="KIY46729.1"/>
    <property type="molecule type" value="Genomic_DNA"/>
</dbReference>
<dbReference type="SUPFAM" id="SSF51735">
    <property type="entry name" value="NAD(P)-binding Rossmann-fold domains"/>
    <property type="match status" value="1"/>
</dbReference>
<evidence type="ECO:0000256" key="2">
    <source>
        <dbReference type="ARBA" id="ARBA00006617"/>
    </source>
</evidence>
<dbReference type="GO" id="GO:0005741">
    <property type="term" value="C:mitochondrial outer membrane"/>
    <property type="evidence" value="ECO:0007669"/>
    <property type="project" value="UniProtKB-SubCell"/>
</dbReference>
<organism evidence="3 4">
    <name type="scientific">Fistulina hepatica ATCC 64428</name>
    <dbReference type="NCBI Taxonomy" id="1128425"/>
    <lineage>
        <taxon>Eukaryota</taxon>
        <taxon>Fungi</taxon>
        <taxon>Dikarya</taxon>
        <taxon>Basidiomycota</taxon>
        <taxon>Agaricomycotina</taxon>
        <taxon>Agaricomycetes</taxon>
        <taxon>Agaricomycetidae</taxon>
        <taxon>Agaricales</taxon>
        <taxon>Fistulinaceae</taxon>
        <taxon>Fistulina</taxon>
    </lineage>
</organism>
<dbReference type="AlphaFoldDB" id="A0A0D7A8L1"/>
<dbReference type="GO" id="GO:0051170">
    <property type="term" value="P:import into nucleus"/>
    <property type="evidence" value="ECO:0007669"/>
    <property type="project" value="TreeGrafter"/>
</dbReference>
<protein>
    <recommendedName>
        <fullName evidence="5">NAD(P)-binding domain-containing protein</fullName>
    </recommendedName>
</protein>
<proteinExistence type="inferred from homology"/>
<name>A0A0D7A8L1_9AGAR</name>
<dbReference type="PANTHER" id="PTHR14097">
    <property type="entry name" value="OXIDOREDUCTASE HTATIP2"/>
    <property type="match status" value="1"/>
</dbReference>
<dbReference type="Gene3D" id="3.40.50.720">
    <property type="entry name" value="NAD(P)-binding Rossmann-like Domain"/>
    <property type="match status" value="1"/>
</dbReference>
<evidence type="ECO:0000256" key="1">
    <source>
        <dbReference type="ARBA" id="ARBA00004450"/>
    </source>
</evidence>
<reference evidence="3 4" key="1">
    <citation type="journal article" date="2015" name="Fungal Genet. Biol.">
        <title>Evolution of novel wood decay mechanisms in Agaricales revealed by the genome sequences of Fistulina hepatica and Cylindrobasidium torrendii.</title>
        <authorList>
            <person name="Floudas D."/>
            <person name="Held B.W."/>
            <person name="Riley R."/>
            <person name="Nagy L.G."/>
            <person name="Koehler G."/>
            <person name="Ransdell A.S."/>
            <person name="Younus H."/>
            <person name="Chow J."/>
            <person name="Chiniquy J."/>
            <person name="Lipzen A."/>
            <person name="Tritt A."/>
            <person name="Sun H."/>
            <person name="Haridas S."/>
            <person name="LaButti K."/>
            <person name="Ohm R.A."/>
            <person name="Kues U."/>
            <person name="Blanchette R.A."/>
            <person name="Grigoriev I.V."/>
            <person name="Minto R.E."/>
            <person name="Hibbett D.S."/>
        </authorList>
    </citation>
    <scope>NUCLEOTIDE SEQUENCE [LARGE SCALE GENOMIC DNA]</scope>
    <source>
        <strain evidence="3 4">ATCC 64428</strain>
    </source>
</reference>
<dbReference type="OrthoDB" id="430436at2759"/>
<evidence type="ECO:0008006" key="5">
    <source>
        <dbReference type="Google" id="ProtNLM"/>
    </source>
</evidence>
<sequence length="247" mass="26653">MKTALILGSTGQVGQHLLKELLASPHYNKVGEFGRRVTSLEILSTGNEKLEQHKINFDKLDESGLKDGYWDDIYITLGTTRKAAGSATDFEKIDREFVLNAAKEVKKEDPARPQRVLYVSCPSPSSTSMFLYPRSKGLTEEGLTKFGFSEAIMFRPGMLLGVQRPDARFLESAATSVMNTFRLTRVSNSLGAQVSDVAKAMILAGTLGAAHLPACAKAFKTPFGATAIGNAGIVAMAAETKEEASQS</sequence>
<evidence type="ECO:0000313" key="3">
    <source>
        <dbReference type="EMBL" id="KIY46729.1"/>
    </source>
</evidence>
<comment type="similarity">
    <text evidence="2">Belongs to the FMP52 family.</text>
</comment>
<comment type="subcellular location">
    <subcellularLocation>
        <location evidence="1">Mitochondrion outer membrane</location>
        <topology evidence="1">Peripheral membrane protein</topology>
    </subcellularLocation>
</comment>
<dbReference type="InterPro" id="IPR036291">
    <property type="entry name" value="NAD(P)-bd_dom_sf"/>
</dbReference>
<dbReference type="Proteomes" id="UP000054144">
    <property type="component" value="Unassembled WGS sequence"/>
</dbReference>
<accession>A0A0D7A8L1</accession>
<dbReference type="PANTHER" id="PTHR14097:SF7">
    <property type="entry name" value="OXIDOREDUCTASE HTATIP2"/>
    <property type="match status" value="1"/>
</dbReference>
<keyword evidence="4" id="KW-1185">Reference proteome</keyword>
<evidence type="ECO:0000313" key="4">
    <source>
        <dbReference type="Proteomes" id="UP000054144"/>
    </source>
</evidence>
<gene>
    <name evidence="3" type="ORF">FISHEDRAFT_46667</name>
</gene>